<dbReference type="EMBL" id="JBBNAE010000002">
    <property type="protein sequence ID" value="KAK9144767.1"/>
    <property type="molecule type" value="Genomic_DNA"/>
</dbReference>
<feature type="compositionally biased region" description="Low complexity" evidence="7">
    <location>
        <begin position="143"/>
        <end position="152"/>
    </location>
</feature>
<dbReference type="Proteomes" id="UP001417504">
    <property type="component" value="Unassembled WGS sequence"/>
</dbReference>
<dbReference type="InterPro" id="IPR014001">
    <property type="entry name" value="Helicase_ATP-bd"/>
</dbReference>
<evidence type="ECO:0000256" key="2">
    <source>
        <dbReference type="ARBA" id="ARBA00022741"/>
    </source>
</evidence>
<dbReference type="PROSITE" id="PS51192">
    <property type="entry name" value="HELICASE_ATP_BIND_1"/>
    <property type="match status" value="1"/>
</dbReference>
<dbReference type="InterPro" id="IPR001650">
    <property type="entry name" value="Helicase_C-like"/>
</dbReference>
<name>A0AAP0K4V9_9MAGN</name>
<evidence type="ECO:0000256" key="6">
    <source>
        <dbReference type="ARBA" id="ARBA00023242"/>
    </source>
</evidence>
<feature type="domain" description="Helicase C-terminal" evidence="9">
    <location>
        <begin position="1003"/>
        <end position="1161"/>
    </location>
</feature>
<keyword evidence="11" id="KW-1185">Reference proteome</keyword>
<dbReference type="GO" id="GO:0005524">
    <property type="term" value="F:ATP binding"/>
    <property type="evidence" value="ECO:0007669"/>
    <property type="project" value="UniProtKB-KW"/>
</dbReference>
<reference evidence="10 11" key="1">
    <citation type="submission" date="2024-01" db="EMBL/GenBank/DDBJ databases">
        <title>Genome assemblies of Stephania.</title>
        <authorList>
            <person name="Yang L."/>
        </authorList>
    </citation>
    <scope>NUCLEOTIDE SEQUENCE [LARGE SCALE GENOMIC DNA]</scope>
    <source>
        <strain evidence="10">QJT</strain>
        <tissue evidence="10">Leaf</tissue>
    </source>
</reference>
<dbReference type="SMART" id="SM00487">
    <property type="entry name" value="DEXDc"/>
    <property type="match status" value="1"/>
</dbReference>
<dbReference type="Gene3D" id="3.40.50.10810">
    <property type="entry name" value="Tandem AAA-ATPase domain"/>
    <property type="match status" value="1"/>
</dbReference>
<dbReference type="AlphaFoldDB" id="A0AAP0K4V9"/>
<dbReference type="Pfam" id="PF00271">
    <property type="entry name" value="Helicase_C"/>
    <property type="match status" value="1"/>
</dbReference>
<keyword evidence="3" id="KW-0378">Hydrolase</keyword>
<dbReference type="InterPro" id="IPR044567">
    <property type="entry name" value="CLSY/DRD1"/>
</dbReference>
<dbReference type="Pfam" id="PF00176">
    <property type="entry name" value="SNF2-rel_dom"/>
    <property type="match status" value="1"/>
</dbReference>
<proteinExistence type="predicted"/>
<evidence type="ECO:0000256" key="4">
    <source>
        <dbReference type="ARBA" id="ARBA00022806"/>
    </source>
</evidence>
<evidence type="ECO:0000256" key="7">
    <source>
        <dbReference type="SAM" id="MobiDB-lite"/>
    </source>
</evidence>
<evidence type="ECO:0000256" key="5">
    <source>
        <dbReference type="ARBA" id="ARBA00022840"/>
    </source>
</evidence>
<dbReference type="PROSITE" id="PS51194">
    <property type="entry name" value="HELICASE_CTER"/>
    <property type="match status" value="1"/>
</dbReference>
<keyword evidence="5" id="KW-0067">ATP-binding</keyword>
<keyword evidence="6" id="KW-0539">Nucleus</keyword>
<dbReference type="GO" id="GO:0004386">
    <property type="term" value="F:helicase activity"/>
    <property type="evidence" value="ECO:0007669"/>
    <property type="project" value="UniProtKB-KW"/>
</dbReference>
<dbReference type="PANTHER" id="PTHR45821:SF5">
    <property type="entry name" value="SNF2 DOMAIN-CONTAINING PROTEIN CLASSY 4"/>
    <property type="match status" value="1"/>
</dbReference>
<feature type="region of interest" description="Disordered" evidence="7">
    <location>
        <begin position="396"/>
        <end position="415"/>
    </location>
</feature>
<comment type="caution">
    <text evidence="10">The sequence shown here is derived from an EMBL/GenBank/DDBJ whole genome shotgun (WGS) entry which is preliminary data.</text>
</comment>
<evidence type="ECO:0000313" key="11">
    <source>
        <dbReference type="Proteomes" id="UP001417504"/>
    </source>
</evidence>
<dbReference type="InterPro" id="IPR027417">
    <property type="entry name" value="P-loop_NTPase"/>
</dbReference>
<keyword evidence="2" id="KW-0547">Nucleotide-binding</keyword>
<organism evidence="10 11">
    <name type="scientific">Stephania japonica</name>
    <dbReference type="NCBI Taxonomy" id="461633"/>
    <lineage>
        <taxon>Eukaryota</taxon>
        <taxon>Viridiplantae</taxon>
        <taxon>Streptophyta</taxon>
        <taxon>Embryophyta</taxon>
        <taxon>Tracheophyta</taxon>
        <taxon>Spermatophyta</taxon>
        <taxon>Magnoliopsida</taxon>
        <taxon>Ranunculales</taxon>
        <taxon>Menispermaceae</taxon>
        <taxon>Menispermoideae</taxon>
        <taxon>Cissampelideae</taxon>
        <taxon>Stephania</taxon>
    </lineage>
</organism>
<feature type="region of interest" description="Disordered" evidence="7">
    <location>
        <begin position="129"/>
        <end position="166"/>
    </location>
</feature>
<evidence type="ECO:0000259" key="9">
    <source>
        <dbReference type="PROSITE" id="PS51194"/>
    </source>
</evidence>
<dbReference type="SMART" id="SM00490">
    <property type="entry name" value="HELICc"/>
    <property type="match status" value="1"/>
</dbReference>
<dbReference type="InterPro" id="IPR000330">
    <property type="entry name" value="SNF2_N"/>
</dbReference>
<dbReference type="GO" id="GO:0005634">
    <property type="term" value="C:nucleus"/>
    <property type="evidence" value="ECO:0007669"/>
    <property type="project" value="UniProtKB-SubCell"/>
</dbReference>
<sequence>MRIQFRSLISLGRAWELGSESVMDFVATHATVGRRTRAREEAFLKTEWERRNGQPRTAEESDAEVAETEIEWGGGGEGARLLLGVLRVMKRRRSGGEQEGNYDFDNVGNVGREETGKNVDKCGADSEAVISISSDESTETETETGTLSSESSGNDNTDLDGGYSVSEGSVSYEVGVGIDDDDDDDDEIDCDFSSDVSAWECAPRKRHRVGRRFPRNDLFTDDISGERLERKKISGLDVLVNKDPSYVIGSGSVAQRTRSHRVKPFSAKKIRKMGLGTFSSPIRCDDEDISSTDEHDSTSSLGYDSYFDDDDDEEEDGMEPGAAEEGRRNAMGVDGIEVAARKVRTSLLRKEHAKRIRKEKYESSKKTISSVARKKAIEALGKIKMKKVLLEAGEKESTEKRVRKERRKSGKNKCGKRIKYPPHLYNLLSQMLDGVVQRESQNRHDVPPFPLDYIFEIEEPMEEKTDYEKQLEPLWAEFDFALKSVKLGSFNSSAIDNESAHQSNTKGVLSTICRQGEHDLILDEEIGYKCTLCSFVKLEIKHVIPSMFACKVVVEVTSDPSPSNIILIAASSSERISRKYCSDVVNISWDGSHFEDVVAEDLAPELRGTIWERFPNIRQKMYNHQQEGFEFMWRNLAGSINLEDLNNPIVSEGVGGCVISHAPGTGKTFLTIAFMQAFMSVFENCRPVIMAPCSMLLTWEEEFRKWNVNIPFHNLNATEFSDKEDESIVQLFGGRNSYSKESIRLVKLLSWEKGKSVLGVSYSLFEKQAGQKFVKDREGRKKEVPRDKIGEKIRKILLEKPNLLVLDEGHTPRNERSRLWQALRNIKTERRIILSGTPFQNNFYELYNTLWLVRPKFANRISSTKKVRQATSNLISEKEAKGKWASLTNSIGKGSDSMLQEIRSIIEPFVHVHKGAILRNLPGLRECVICLHLTKLQKELLEEVKGGKNQLELEHPMSLIATHPSLLLICKPSRIQKSLHDKIASEPFKLDPSNGVKTRFLMELIKLSDALNEKVLVFSQYIHPFSLIKDQLHQHFNWSEGVEVEQMDGKLNMKLRQSLLKSFNDPSSKVRVLLASIKACREGISLIGASRVVLLDVVWNPSVVRQAISRAFRIGQKKIVYTYHLITSGTEEQHKYWRQVQKNRLSKLVFTCSQGHANEHNSSAVISDDKILEEMVANEKLKDMFDEIKIRTKIVDAD</sequence>
<feature type="region of interest" description="Disordered" evidence="7">
    <location>
        <begin position="281"/>
        <end position="326"/>
    </location>
</feature>
<dbReference type="GO" id="GO:0080188">
    <property type="term" value="P:gene silencing by siRNA-directed DNA methylation"/>
    <property type="evidence" value="ECO:0007669"/>
    <property type="project" value="InterPro"/>
</dbReference>
<evidence type="ECO:0000256" key="1">
    <source>
        <dbReference type="ARBA" id="ARBA00004123"/>
    </source>
</evidence>
<feature type="compositionally biased region" description="Acidic residues" evidence="7">
    <location>
        <begin position="306"/>
        <end position="318"/>
    </location>
</feature>
<dbReference type="CDD" id="cd18793">
    <property type="entry name" value="SF2_C_SNF"/>
    <property type="match status" value="1"/>
</dbReference>
<dbReference type="Gene3D" id="3.40.50.300">
    <property type="entry name" value="P-loop containing nucleotide triphosphate hydrolases"/>
    <property type="match status" value="1"/>
</dbReference>
<feature type="domain" description="Helicase ATP-binding" evidence="8">
    <location>
        <begin position="648"/>
        <end position="856"/>
    </location>
</feature>
<dbReference type="InterPro" id="IPR038718">
    <property type="entry name" value="SNF2-like_sf"/>
</dbReference>
<keyword evidence="4" id="KW-0347">Helicase</keyword>
<protein>
    <submittedName>
        <fullName evidence="10">Uncharacterized protein</fullName>
    </submittedName>
</protein>
<dbReference type="GO" id="GO:0016787">
    <property type="term" value="F:hydrolase activity"/>
    <property type="evidence" value="ECO:0007669"/>
    <property type="project" value="UniProtKB-KW"/>
</dbReference>
<evidence type="ECO:0000313" key="10">
    <source>
        <dbReference type="EMBL" id="KAK9144767.1"/>
    </source>
</evidence>
<evidence type="ECO:0000259" key="8">
    <source>
        <dbReference type="PROSITE" id="PS51192"/>
    </source>
</evidence>
<feature type="compositionally biased region" description="Basic residues" evidence="7">
    <location>
        <begin position="403"/>
        <end position="415"/>
    </location>
</feature>
<dbReference type="InterPro" id="IPR049730">
    <property type="entry name" value="SNF2/RAD54-like_C"/>
</dbReference>
<dbReference type="PANTHER" id="PTHR45821">
    <property type="entry name" value="SNF2 DOMAIN-CONTAINING PROTEIN CLASSY 2-RELATED"/>
    <property type="match status" value="1"/>
</dbReference>
<evidence type="ECO:0000256" key="3">
    <source>
        <dbReference type="ARBA" id="ARBA00022801"/>
    </source>
</evidence>
<gene>
    <name evidence="10" type="ORF">Sjap_004670</name>
</gene>
<comment type="subcellular location">
    <subcellularLocation>
        <location evidence="1">Nucleus</location>
    </subcellularLocation>
</comment>
<dbReference type="SUPFAM" id="SSF52540">
    <property type="entry name" value="P-loop containing nucleoside triphosphate hydrolases"/>
    <property type="match status" value="2"/>
</dbReference>
<accession>A0AAP0K4V9</accession>